<keyword evidence="3" id="KW-1185">Reference proteome</keyword>
<dbReference type="AlphaFoldDB" id="A0A7J7J3G9"/>
<dbReference type="OrthoDB" id="10013850at2759"/>
<accession>A0A7J7J3G9</accession>
<organism evidence="2 3">
    <name type="scientific">Bugula neritina</name>
    <name type="common">Brown bryozoan</name>
    <name type="synonym">Sertularia neritina</name>
    <dbReference type="NCBI Taxonomy" id="10212"/>
    <lineage>
        <taxon>Eukaryota</taxon>
        <taxon>Metazoa</taxon>
        <taxon>Spiralia</taxon>
        <taxon>Lophotrochozoa</taxon>
        <taxon>Bryozoa</taxon>
        <taxon>Gymnolaemata</taxon>
        <taxon>Cheilostomatida</taxon>
        <taxon>Flustrina</taxon>
        <taxon>Buguloidea</taxon>
        <taxon>Bugulidae</taxon>
        <taxon>Bugula</taxon>
    </lineage>
</organism>
<gene>
    <name evidence="2" type="ORF">EB796_021720</name>
</gene>
<dbReference type="Proteomes" id="UP000593567">
    <property type="component" value="Unassembled WGS sequence"/>
</dbReference>
<sequence>MAQFIGDLKRYGEDYKEKLALRRELSHKWRPSSGCDPEKDMCADRVGSLTENVESCMMEFKRDKGMKPLPYNEEQIHKFEKNKMSESCTSALSLLDDHCWDRTKRMYKLYIQWFQMSFRIQTKIYKLKAKMARLKQMQEDVSTELNLMDQEIVHVVRIKCTTAQPLAPPAYTQPAAHTAPVREDSYAEFTSEMSSISQSLKELDYMGEDLSAIDSVYNSIESDLGRVQVMMQTTS</sequence>
<feature type="domain" description="TANK-binding kinase 1 coiled-coil" evidence="1">
    <location>
        <begin position="13"/>
        <end position="142"/>
    </location>
</feature>
<evidence type="ECO:0000313" key="3">
    <source>
        <dbReference type="Proteomes" id="UP000593567"/>
    </source>
</evidence>
<comment type="caution">
    <text evidence="2">The sequence shown here is derived from an EMBL/GenBank/DDBJ whole genome shotgun (WGS) entry which is preliminary data.</text>
</comment>
<evidence type="ECO:0000313" key="2">
    <source>
        <dbReference type="EMBL" id="KAF6019978.1"/>
    </source>
</evidence>
<reference evidence="2" key="1">
    <citation type="submission" date="2020-06" db="EMBL/GenBank/DDBJ databases">
        <title>Draft genome of Bugula neritina, a colonial animal packing powerful symbionts and potential medicines.</title>
        <authorList>
            <person name="Rayko M."/>
        </authorList>
    </citation>
    <scope>NUCLEOTIDE SEQUENCE [LARGE SCALE GENOMIC DNA]</scope>
    <source>
        <strain evidence="2">Kwan_BN1</strain>
    </source>
</reference>
<dbReference type="Gene3D" id="1.20.1270.420">
    <property type="match status" value="1"/>
</dbReference>
<dbReference type="Pfam" id="PF18394">
    <property type="entry name" value="TBK1_CCD1"/>
    <property type="match status" value="1"/>
</dbReference>
<evidence type="ECO:0000259" key="1">
    <source>
        <dbReference type="Pfam" id="PF18394"/>
    </source>
</evidence>
<proteinExistence type="predicted"/>
<dbReference type="InterPro" id="IPR041309">
    <property type="entry name" value="TBK1_CC1"/>
</dbReference>
<name>A0A7J7J3G9_BUGNE</name>
<dbReference type="EMBL" id="VXIV02003202">
    <property type="protein sequence ID" value="KAF6019978.1"/>
    <property type="molecule type" value="Genomic_DNA"/>
</dbReference>
<protein>
    <submittedName>
        <fullName evidence="2">IKBKE</fullName>
    </submittedName>
</protein>